<sequence length="128" mass="13773">MHPAAVERDFHAQSNRLVGWGWFLLVVAFLAWGWAAWQVFVPHGADGTSETCAPPALADRPDPYSPGTATSDEARHERNCAAARDWATPVTLLVVSVPAFAAGSGLFAAGWAMDRARRLTVDLERATG</sequence>
<evidence type="ECO:0000256" key="2">
    <source>
        <dbReference type="SAM" id="Phobius"/>
    </source>
</evidence>
<dbReference type="Proteomes" id="UP000259636">
    <property type="component" value="Chromosome"/>
</dbReference>
<protein>
    <submittedName>
        <fullName evidence="3">Uncharacterized protein</fullName>
    </submittedName>
</protein>
<keyword evidence="2" id="KW-0472">Membrane</keyword>
<keyword evidence="6" id="KW-1185">Reference proteome</keyword>
<feature type="transmembrane region" description="Helical" evidence="2">
    <location>
        <begin position="17"/>
        <end position="37"/>
    </location>
</feature>
<keyword evidence="2" id="KW-0812">Transmembrane</keyword>
<dbReference type="Proteomes" id="UP000596311">
    <property type="component" value="Chromosome"/>
</dbReference>
<proteinExistence type="predicted"/>
<reference evidence="3 5" key="1">
    <citation type="submission" date="2018-08" db="EMBL/GenBank/DDBJ databases">
        <authorList>
            <person name="Ferrada E.E."/>
            <person name="Latorre B.A."/>
        </authorList>
    </citation>
    <scope>NUCLEOTIDE SEQUENCE [LARGE SCALE GENOMIC DNA]</scope>
    <source>
        <strain evidence="3 5">VK-A60T</strain>
    </source>
</reference>
<accession>A0A385DE96</accession>
<keyword evidence="2" id="KW-1133">Transmembrane helix</keyword>
<dbReference type="KEGG" id="sky:D0C37_16170"/>
<dbReference type="AlphaFoldDB" id="A0A385DE96"/>
<dbReference type="GeneID" id="300115709"/>
<dbReference type="EMBL" id="CP031742">
    <property type="protein sequence ID" value="AXQ55997.1"/>
    <property type="molecule type" value="Genomic_DNA"/>
</dbReference>
<feature type="transmembrane region" description="Helical" evidence="2">
    <location>
        <begin position="92"/>
        <end position="113"/>
    </location>
</feature>
<evidence type="ECO:0000313" key="5">
    <source>
        <dbReference type="Proteomes" id="UP000259636"/>
    </source>
</evidence>
<feature type="region of interest" description="Disordered" evidence="1">
    <location>
        <begin position="50"/>
        <end position="77"/>
    </location>
</feature>
<dbReference type="EMBL" id="CP049945">
    <property type="protein sequence ID" value="QRF03424.1"/>
    <property type="molecule type" value="Genomic_DNA"/>
</dbReference>
<name>A0A385DE96_9ACTN</name>
<dbReference type="RefSeq" id="WP_117349661.1">
    <property type="nucleotide sequence ID" value="NZ_CP031742.1"/>
</dbReference>
<evidence type="ECO:0000313" key="4">
    <source>
        <dbReference type="EMBL" id="QRF03424.1"/>
    </source>
</evidence>
<gene>
    <name evidence="3" type="ORF">D0C37_16170</name>
    <name evidence="4" type="ORF">G9U55_15365</name>
</gene>
<evidence type="ECO:0000313" key="3">
    <source>
        <dbReference type="EMBL" id="AXQ55997.1"/>
    </source>
</evidence>
<organism evidence="3 5">
    <name type="scientific">Streptomyces koyangensis</name>
    <dbReference type="NCBI Taxonomy" id="188770"/>
    <lineage>
        <taxon>Bacteria</taxon>
        <taxon>Bacillati</taxon>
        <taxon>Actinomycetota</taxon>
        <taxon>Actinomycetes</taxon>
        <taxon>Kitasatosporales</taxon>
        <taxon>Streptomycetaceae</taxon>
        <taxon>Streptomyces</taxon>
        <taxon>Streptomyces aurantiacus group</taxon>
    </lineage>
</organism>
<reference evidence="4 6" key="2">
    <citation type="submission" date="2020-03" db="EMBL/GenBank/DDBJ databases">
        <title>Genome mining and metabolic profiling illuminate the polycyclic tetramate macrolactams from Streptomyces koyangensis SCSIO 5802.</title>
        <authorList>
            <person name="Ding W."/>
        </authorList>
    </citation>
    <scope>NUCLEOTIDE SEQUENCE [LARGE SCALE GENOMIC DNA]</scope>
    <source>
        <strain evidence="4 6">SCSIO 5802</strain>
    </source>
</reference>
<evidence type="ECO:0000313" key="6">
    <source>
        <dbReference type="Proteomes" id="UP000596311"/>
    </source>
</evidence>
<evidence type="ECO:0000256" key="1">
    <source>
        <dbReference type="SAM" id="MobiDB-lite"/>
    </source>
</evidence>